<gene>
    <name evidence="3" type="ORF">F4V44_23755</name>
</gene>
<reference evidence="3 4" key="1">
    <citation type="submission" date="2019-09" db="EMBL/GenBank/DDBJ databases">
        <title>Whole genome sequences of isolates from the Mars Exploration Rovers.</title>
        <authorList>
            <person name="Seuylemezian A."/>
            <person name="Vaishampayan P."/>
        </authorList>
    </citation>
    <scope>NUCLEOTIDE SEQUENCE [LARGE SCALE GENOMIC DNA]</scope>
    <source>
        <strain evidence="3 4">MER_TA_151</strain>
    </source>
</reference>
<evidence type="ECO:0000259" key="2">
    <source>
        <dbReference type="Pfam" id="PF13205"/>
    </source>
</evidence>
<dbReference type="OrthoDB" id="9778998at2"/>
<dbReference type="InterPro" id="IPR014755">
    <property type="entry name" value="Cu-Rt/internalin_Ig-like"/>
</dbReference>
<dbReference type="AlphaFoldDB" id="A0A5J5H4D4"/>
<name>A0A5J5H4D4_9BACI</name>
<organism evidence="3 4">
    <name type="scientific">Niallia endozanthoxylica</name>
    <dbReference type="NCBI Taxonomy" id="2036016"/>
    <lineage>
        <taxon>Bacteria</taxon>
        <taxon>Bacillati</taxon>
        <taxon>Bacillota</taxon>
        <taxon>Bacilli</taxon>
        <taxon>Bacillales</taxon>
        <taxon>Bacillaceae</taxon>
        <taxon>Niallia</taxon>
    </lineage>
</organism>
<accession>A0A5J5H4D4</accession>
<keyword evidence="1" id="KW-0732">Signal</keyword>
<dbReference type="RefSeq" id="WP_150442489.1">
    <property type="nucleotide sequence ID" value="NZ_VYKL01000045.1"/>
</dbReference>
<dbReference type="Pfam" id="PF13205">
    <property type="entry name" value="Big_5"/>
    <property type="match status" value="1"/>
</dbReference>
<feature type="domain" description="SbsA Ig-like" evidence="2">
    <location>
        <begin position="42"/>
        <end position="121"/>
    </location>
</feature>
<protein>
    <recommendedName>
        <fullName evidence="2">SbsA Ig-like domain-containing protein</fullName>
    </recommendedName>
</protein>
<dbReference type="EMBL" id="VYKL01000045">
    <property type="protein sequence ID" value="KAA9014562.1"/>
    <property type="molecule type" value="Genomic_DNA"/>
</dbReference>
<evidence type="ECO:0000313" key="3">
    <source>
        <dbReference type="EMBL" id="KAA9014562.1"/>
    </source>
</evidence>
<sequence>MIKKKWRIATILFVFTMLLIMPITTLGSSNDTDVWSTKTISETNKVWTVSFSQPLKESSIKKTTVYIEDERYRLFFTDVALSEDKKSIIVTPKNAYQENITYKLNISKEIMSEKGKKLANNIILPFVLNGTTENGNQEIAKEPISNVTITPLAYASRITAISNDTVNRVTANSKDMHYEGDNTYSLGIIDLSSGDNVRIEAYDIKGKKVFSKDYKVN</sequence>
<dbReference type="Gene3D" id="2.60.40.1220">
    <property type="match status" value="1"/>
</dbReference>
<dbReference type="Proteomes" id="UP000326671">
    <property type="component" value="Unassembled WGS sequence"/>
</dbReference>
<keyword evidence="4" id="KW-1185">Reference proteome</keyword>
<dbReference type="InterPro" id="IPR032812">
    <property type="entry name" value="SbsA_Ig"/>
</dbReference>
<evidence type="ECO:0000256" key="1">
    <source>
        <dbReference type="ARBA" id="ARBA00022729"/>
    </source>
</evidence>
<comment type="caution">
    <text evidence="3">The sequence shown here is derived from an EMBL/GenBank/DDBJ whole genome shotgun (WGS) entry which is preliminary data.</text>
</comment>
<evidence type="ECO:0000313" key="4">
    <source>
        <dbReference type="Proteomes" id="UP000326671"/>
    </source>
</evidence>
<proteinExistence type="predicted"/>